<protein>
    <submittedName>
        <fullName evidence="1">Uncharacterized protein</fullName>
    </submittedName>
</protein>
<organism evidence="1 2">
    <name type="scientific">Listeria immobilis</name>
    <dbReference type="NCBI Taxonomy" id="2713502"/>
    <lineage>
        <taxon>Bacteria</taxon>
        <taxon>Bacillati</taxon>
        <taxon>Bacillota</taxon>
        <taxon>Bacilli</taxon>
        <taxon>Bacillales</taxon>
        <taxon>Listeriaceae</taxon>
        <taxon>Listeria</taxon>
    </lineage>
</organism>
<proteinExistence type="predicted"/>
<reference evidence="1 2" key="1">
    <citation type="submission" date="2020-03" db="EMBL/GenBank/DDBJ databases">
        <title>Soil Listeria distribution.</title>
        <authorList>
            <person name="Liao J."/>
            <person name="Wiedmann M."/>
        </authorList>
    </citation>
    <scope>NUCLEOTIDE SEQUENCE [LARGE SCALE GENOMIC DNA]</scope>
    <source>
        <strain evidence="1 2">FSL L7-1554</strain>
    </source>
</reference>
<accession>A0A7X0X787</accession>
<comment type="caution">
    <text evidence="1">The sequence shown here is derived from an EMBL/GenBank/DDBJ whole genome shotgun (WGS) entry which is preliminary data.</text>
</comment>
<gene>
    <name evidence="1" type="ORF">HCJ38_07740</name>
</gene>
<dbReference type="RefSeq" id="WP_185381005.1">
    <property type="nucleotide sequence ID" value="NZ_JAASTW010000008.1"/>
</dbReference>
<dbReference type="InterPro" id="IPR028951">
    <property type="entry name" value="Imm64"/>
</dbReference>
<name>A0A7X0X787_9LIST</name>
<evidence type="ECO:0000313" key="1">
    <source>
        <dbReference type="EMBL" id="MBC1488903.1"/>
    </source>
</evidence>
<dbReference type="EMBL" id="JAASTW010000008">
    <property type="protein sequence ID" value="MBC1488903.1"/>
    <property type="molecule type" value="Genomic_DNA"/>
</dbReference>
<dbReference type="Proteomes" id="UP000561617">
    <property type="component" value="Unassembled WGS sequence"/>
</dbReference>
<dbReference type="AlphaFoldDB" id="A0A7X0X787"/>
<sequence>MSSFLSAGCVYKHSSCKNVIKKYIDLINSIANVKIENLVCYSPKNDLSSTRSLDEVEKDNSFSEVTHINCRHIRDEWEFVVRFYDESDYQGVLFDISYDCIPETFSAKSLENNLISILITIYSCYPYYFSFIDTEAEVDMFNNPMNIEPFESPYATLILPKNNDLHVYLNTWGIDGISEREKKNYVIKNIPFKINDLLDSIFTE</sequence>
<evidence type="ECO:0000313" key="2">
    <source>
        <dbReference type="Proteomes" id="UP000561617"/>
    </source>
</evidence>
<dbReference type="Pfam" id="PF15600">
    <property type="entry name" value="Imm64"/>
    <property type="match status" value="1"/>
</dbReference>